<dbReference type="InterPro" id="IPR009057">
    <property type="entry name" value="Homeodomain-like_sf"/>
</dbReference>
<sequence>MMKHNLKENIIHGTDKYPFAIYKVDFGECNQQILPCHWHDELEIIYINRGNATFRINDINYEVHQGQAIVINSGELHWAYTQNQSGCSYFAIVFNTCLLELPSRDISQQNYINPLCFNEYNLNSLIDGESTPSKELLGIVEKIIDKNNSMSVGYELATKAYLLLFLSLHIENKLLIPVTLSTVTKKNTQRIKNVLSYIDMNYTQKITVEDLAQVINVSKYHFCRLFKTYTGLSPIEYINMIRINKAEELLRTSDCTITETAFEVGFENLSYFTRQFKRYKGILPSKIS</sequence>
<dbReference type="PROSITE" id="PS00041">
    <property type="entry name" value="HTH_ARAC_FAMILY_1"/>
    <property type="match status" value="1"/>
</dbReference>
<dbReference type="Pfam" id="PF02311">
    <property type="entry name" value="AraC_binding"/>
    <property type="match status" value="1"/>
</dbReference>
<dbReference type="RefSeq" id="WP_212691397.1">
    <property type="nucleotide sequence ID" value="NZ_CP058561.1"/>
</dbReference>
<dbReference type="Gene3D" id="2.60.120.10">
    <property type="entry name" value="Jelly Rolls"/>
    <property type="match status" value="1"/>
</dbReference>
<dbReference type="SUPFAM" id="SSF51215">
    <property type="entry name" value="Regulatory protein AraC"/>
    <property type="match status" value="1"/>
</dbReference>
<evidence type="ECO:0000313" key="7">
    <source>
        <dbReference type="Proteomes" id="UP000677305"/>
    </source>
</evidence>
<dbReference type="GO" id="GO:0043565">
    <property type="term" value="F:sequence-specific DNA binding"/>
    <property type="evidence" value="ECO:0007669"/>
    <property type="project" value="InterPro"/>
</dbReference>
<keyword evidence="7" id="KW-1185">Reference proteome</keyword>
<evidence type="ECO:0000256" key="2">
    <source>
        <dbReference type="ARBA" id="ARBA00023125"/>
    </source>
</evidence>
<keyword evidence="3" id="KW-0804">Transcription</keyword>
<keyword evidence="2" id="KW-0238">DNA-binding</keyword>
<keyword evidence="1" id="KW-0805">Transcription regulation</keyword>
<reference evidence="6 7" key="1">
    <citation type="submission" date="2020-07" db="EMBL/GenBank/DDBJ databases">
        <title>Vallitalea guaymasensis genome.</title>
        <authorList>
            <person name="Postec A."/>
        </authorList>
    </citation>
    <scope>NUCLEOTIDE SEQUENCE [LARGE SCALE GENOMIC DNA]</scope>
    <source>
        <strain evidence="6 7">Ra1766G1</strain>
    </source>
</reference>
<dbReference type="InterPro" id="IPR018060">
    <property type="entry name" value="HTH_AraC"/>
</dbReference>
<dbReference type="PANTHER" id="PTHR43280">
    <property type="entry name" value="ARAC-FAMILY TRANSCRIPTIONAL REGULATOR"/>
    <property type="match status" value="1"/>
</dbReference>
<gene>
    <name evidence="6" type="ORF">HYG85_21440</name>
</gene>
<dbReference type="PROSITE" id="PS01124">
    <property type="entry name" value="HTH_ARAC_FAMILY_2"/>
    <property type="match status" value="1"/>
</dbReference>
<dbReference type="PANTHER" id="PTHR43280:SF28">
    <property type="entry name" value="HTH-TYPE TRANSCRIPTIONAL ACTIVATOR RHAS"/>
    <property type="match status" value="1"/>
</dbReference>
<dbReference type="PROSITE" id="PS50222">
    <property type="entry name" value="EF_HAND_2"/>
    <property type="match status" value="1"/>
</dbReference>
<dbReference type="PRINTS" id="PR00032">
    <property type="entry name" value="HTHARAC"/>
</dbReference>
<evidence type="ECO:0000256" key="1">
    <source>
        <dbReference type="ARBA" id="ARBA00023015"/>
    </source>
</evidence>
<feature type="domain" description="HTH araC/xylS-type" evidence="4">
    <location>
        <begin position="192"/>
        <end position="288"/>
    </location>
</feature>
<dbReference type="AlphaFoldDB" id="A0A8J8MEI9"/>
<accession>A0A8J8MEI9</accession>
<organism evidence="6 7">
    <name type="scientific">Vallitalea guaymasensis</name>
    <dbReference type="NCBI Taxonomy" id="1185412"/>
    <lineage>
        <taxon>Bacteria</taxon>
        <taxon>Bacillati</taxon>
        <taxon>Bacillota</taxon>
        <taxon>Clostridia</taxon>
        <taxon>Lachnospirales</taxon>
        <taxon>Vallitaleaceae</taxon>
        <taxon>Vallitalea</taxon>
    </lineage>
</organism>
<evidence type="ECO:0000259" key="4">
    <source>
        <dbReference type="PROSITE" id="PS01124"/>
    </source>
</evidence>
<evidence type="ECO:0000259" key="5">
    <source>
        <dbReference type="PROSITE" id="PS50222"/>
    </source>
</evidence>
<protein>
    <submittedName>
        <fullName evidence="6">Helix-turn-helix transcriptional regulator</fullName>
    </submittedName>
</protein>
<dbReference type="Proteomes" id="UP000677305">
    <property type="component" value="Chromosome"/>
</dbReference>
<dbReference type="GO" id="GO:0005509">
    <property type="term" value="F:calcium ion binding"/>
    <property type="evidence" value="ECO:0007669"/>
    <property type="project" value="InterPro"/>
</dbReference>
<evidence type="ECO:0000313" key="6">
    <source>
        <dbReference type="EMBL" id="QUH31348.1"/>
    </source>
</evidence>
<dbReference type="Gene3D" id="1.10.10.60">
    <property type="entry name" value="Homeodomain-like"/>
    <property type="match status" value="2"/>
</dbReference>
<dbReference type="InterPro" id="IPR020449">
    <property type="entry name" value="Tscrpt_reg_AraC-type_HTH"/>
</dbReference>
<dbReference type="GO" id="GO:0003700">
    <property type="term" value="F:DNA-binding transcription factor activity"/>
    <property type="evidence" value="ECO:0007669"/>
    <property type="project" value="InterPro"/>
</dbReference>
<proteinExistence type="predicted"/>
<dbReference type="EMBL" id="CP058561">
    <property type="protein sequence ID" value="QUH31348.1"/>
    <property type="molecule type" value="Genomic_DNA"/>
</dbReference>
<dbReference type="Pfam" id="PF12833">
    <property type="entry name" value="HTH_18"/>
    <property type="match status" value="1"/>
</dbReference>
<dbReference type="InterPro" id="IPR002048">
    <property type="entry name" value="EF_hand_dom"/>
</dbReference>
<dbReference type="InterPro" id="IPR003313">
    <property type="entry name" value="AraC-bd"/>
</dbReference>
<dbReference type="InterPro" id="IPR037923">
    <property type="entry name" value="HTH-like"/>
</dbReference>
<feature type="domain" description="EF-hand" evidence="5">
    <location>
        <begin position="186"/>
        <end position="221"/>
    </location>
</feature>
<dbReference type="KEGG" id="vgu:HYG85_21440"/>
<dbReference type="SMART" id="SM00342">
    <property type="entry name" value="HTH_ARAC"/>
    <property type="match status" value="1"/>
</dbReference>
<dbReference type="CDD" id="cd02208">
    <property type="entry name" value="cupin_RmlC-like"/>
    <property type="match status" value="1"/>
</dbReference>
<evidence type="ECO:0000256" key="3">
    <source>
        <dbReference type="ARBA" id="ARBA00023163"/>
    </source>
</evidence>
<dbReference type="InterPro" id="IPR014710">
    <property type="entry name" value="RmlC-like_jellyroll"/>
</dbReference>
<dbReference type="SUPFAM" id="SSF46689">
    <property type="entry name" value="Homeodomain-like"/>
    <property type="match status" value="2"/>
</dbReference>
<name>A0A8J8MEI9_9FIRM</name>
<dbReference type="InterPro" id="IPR018062">
    <property type="entry name" value="HTH_AraC-typ_CS"/>
</dbReference>